<gene>
    <name evidence="1" type="ORF">JKP88DRAFT_305351</name>
</gene>
<dbReference type="EMBL" id="JAFCMP010000075">
    <property type="protein sequence ID" value="KAG5188202.1"/>
    <property type="molecule type" value="Genomic_DNA"/>
</dbReference>
<dbReference type="AlphaFoldDB" id="A0A836CJB0"/>
<comment type="caution">
    <text evidence="1">The sequence shown here is derived from an EMBL/GenBank/DDBJ whole genome shotgun (WGS) entry which is preliminary data.</text>
</comment>
<dbReference type="Gene3D" id="3.80.10.10">
    <property type="entry name" value="Ribonuclease Inhibitor"/>
    <property type="match status" value="1"/>
</dbReference>
<evidence type="ECO:0000313" key="1">
    <source>
        <dbReference type="EMBL" id="KAG5188202.1"/>
    </source>
</evidence>
<sequence length="254" mass="27731">MSLSLRGDMSAFDLRLPPTLRCLTLSNGFAGSFTNGVPPSVTVLHLVRRDNSQPPLTSFIAQVPNLQRLNIDGDLELTPEQEASDEAHAVHITWPKHVTELMLLGHRCCCNLPDTLQQLTLWDSPLLAARALPLGLQSLQVTVNHYSTELPALPEGMRELSIRVYGRAAVRVPQLPSTLKTLSITAMFNYSIIDWAAPPVPLPKALEVATHGVDTDAPLGDLPANLRELSLFECGGSFNKPLPALPASLRVEWL</sequence>
<dbReference type="SUPFAM" id="SSF52058">
    <property type="entry name" value="L domain-like"/>
    <property type="match status" value="1"/>
</dbReference>
<protein>
    <submittedName>
        <fullName evidence="1">Uncharacterized protein</fullName>
    </submittedName>
</protein>
<evidence type="ECO:0000313" key="2">
    <source>
        <dbReference type="Proteomes" id="UP000664859"/>
    </source>
</evidence>
<dbReference type="PANTHER" id="PTHR32134:SF169">
    <property type="entry name" value="FNIP REPEAT-CONTAINING PROTEIN-RELATED"/>
    <property type="match status" value="1"/>
</dbReference>
<organism evidence="1 2">
    <name type="scientific">Tribonema minus</name>
    <dbReference type="NCBI Taxonomy" id="303371"/>
    <lineage>
        <taxon>Eukaryota</taxon>
        <taxon>Sar</taxon>
        <taxon>Stramenopiles</taxon>
        <taxon>Ochrophyta</taxon>
        <taxon>PX clade</taxon>
        <taxon>Xanthophyceae</taxon>
        <taxon>Tribonematales</taxon>
        <taxon>Tribonemataceae</taxon>
        <taxon>Tribonema</taxon>
    </lineage>
</organism>
<reference evidence="1" key="1">
    <citation type="submission" date="2021-02" db="EMBL/GenBank/DDBJ databases">
        <title>First Annotated Genome of the Yellow-green Alga Tribonema minus.</title>
        <authorList>
            <person name="Mahan K.M."/>
        </authorList>
    </citation>
    <scope>NUCLEOTIDE SEQUENCE</scope>
    <source>
        <strain evidence="1">UTEX B ZZ1240</strain>
    </source>
</reference>
<dbReference type="InterPro" id="IPR032675">
    <property type="entry name" value="LRR_dom_sf"/>
</dbReference>
<accession>A0A836CJB0</accession>
<name>A0A836CJB0_9STRA</name>
<dbReference type="PANTHER" id="PTHR32134">
    <property type="entry name" value="FNIP REPEAT-CONTAINING PROTEIN"/>
    <property type="match status" value="1"/>
</dbReference>
<dbReference type="Proteomes" id="UP000664859">
    <property type="component" value="Unassembled WGS sequence"/>
</dbReference>
<keyword evidence="2" id="KW-1185">Reference proteome</keyword>
<dbReference type="InterPro" id="IPR051251">
    <property type="entry name" value="STK_FNIP-Repeat"/>
</dbReference>
<proteinExistence type="predicted"/>